<feature type="transmembrane region" description="Helical" evidence="15">
    <location>
        <begin position="12"/>
        <end position="33"/>
    </location>
</feature>
<geneLocation type="mitochondrion" evidence="16"/>
<keyword evidence="3 14" id="KW-0813">Transport</keyword>
<dbReference type="GO" id="GO:0045259">
    <property type="term" value="C:proton-transporting ATP synthase complex"/>
    <property type="evidence" value="ECO:0007669"/>
    <property type="project" value="UniProtKB-KW"/>
</dbReference>
<proteinExistence type="inferred from homology"/>
<keyword evidence="6 14" id="KW-0375">Hydrogen ion transport</keyword>
<dbReference type="AlphaFoldDB" id="A0A0A7BWM8"/>
<keyword evidence="7 15" id="KW-1133">Transmembrane helix</keyword>
<sequence length="55" mass="6675">MPQLLPTPWFTILIYAWMVLLAFIPLKILSYVYPNHNFLRGLQKPSDHSWFWPWS</sequence>
<keyword evidence="4 14" id="KW-0138">CF(0)</keyword>
<dbReference type="PANTHER" id="PTHR39937:SF1">
    <property type="entry name" value="ATP SYNTHASE PROTEIN 8"/>
    <property type="match status" value="1"/>
</dbReference>
<keyword evidence="8 14" id="KW-0406">Ion transport</keyword>
<evidence type="ECO:0000256" key="6">
    <source>
        <dbReference type="ARBA" id="ARBA00022781"/>
    </source>
</evidence>
<evidence type="ECO:0000256" key="3">
    <source>
        <dbReference type="ARBA" id="ARBA00022448"/>
    </source>
</evidence>
<evidence type="ECO:0000313" key="16">
    <source>
        <dbReference type="EMBL" id="AHN85879.1"/>
    </source>
</evidence>
<keyword evidence="11" id="KW-0066">ATP synthesis</keyword>
<gene>
    <name evidence="16" type="primary">ATP8</name>
</gene>
<evidence type="ECO:0000256" key="11">
    <source>
        <dbReference type="ARBA" id="ARBA00023310"/>
    </source>
</evidence>
<evidence type="ECO:0000256" key="7">
    <source>
        <dbReference type="ARBA" id="ARBA00022989"/>
    </source>
</evidence>
<evidence type="ECO:0000256" key="10">
    <source>
        <dbReference type="ARBA" id="ARBA00023136"/>
    </source>
</evidence>
<keyword evidence="9 14" id="KW-0496">Mitochondrion</keyword>
<dbReference type="InterPro" id="IPR001421">
    <property type="entry name" value="ATP8_metazoa"/>
</dbReference>
<organism evidence="16">
    <name type="scientific">Dicentrarchus punctatus</name>
    <dbReference type="NCBI Taxonomy" id="94946"/>
    <lineage>
        <taxon>Eukaryota</taxon>
        <taxon>Metazoa</taxon>
        <taxon>Chordata</taxon>
        <taxon>Craniata</taxon>
        <taxon>Vertebrata</taxon>
        <taxon>Euteleostomi</taxon>
        <taxon>Actinopterygii</taxon>
        <taxon>Neopterygii</taxon>
        <taxon>Teleostei</taxon>
        <taxon>Neoteleostei</taxon>
        <taxon>Acanthomorphata</taxon>
        <taxon>Eupercaria</taxon>
        <taxon>Moronidae</taxon>
        <taxon>Dicentrarchus</taxon>
    </lineage>
</organism>
<dbReference type="GO" id="GO:0015078">
    <property type="term" value="F:proton transmembrane transporter activity"/>
    <property type="evidence" value="ECO:0007669"/>
    <property type="project" value="InterPro"/>
</dbReference>
<evidence type="ECO:0000256" key="2">
    <source>
        <dbReference type="ARBA" id="ARBA00008892"/>
    </source>
</evidence>
<dbReference type="InterPro" id="IPR050635">
    <property type="entry name" value="ATPase_protein_8"/>
</dbReference>
<dbReference type="PANTHER" id="PTHR39937">
    <property type="entry name" value="ATP SYNTHASE PROTEIN 8"/>
    <property type="match status" value="1"/>
</dbReference>
<evidence type="ECO:0000256" key="15">
    <source>
        <dbReference type="SAM" id="Phobius"/>
    </source>
</evidence>
<evidence type="ECO:0000256" key="5">
    <source>
        <dbReference type="ARBA" id="ARBA00022692"/>
    </source>
</evidence>
<accession>A0A0A7BWM8</accession>
<dbReference type="GO" id="GO:0015986">
    <property type="term" value="P:proton motive force-driven ATP synthesis"/>
    <property type="evidence" value="ECO:0007669"/>
    <property type="project" value="InterPro"/>
</dbReference>
<dbReference type="GeneID" id="22832874"/>
<dbReference type="Pfam" id="PF00895">
    <property type="entry name" value="ATP-synt_8"/>
    <property type="match status" value="1"/>
</dbReference>
<protein>
    <recommendedName>
        <fullName evidence="14">ATP synthase complex subunit 8</fullName>
    </recommendedName>
</protein>
<comment type="subcellular location">
    <subcellularLocation>
        <location evidence="1 14">Mitochondrion membrane</location>
        <topology evidence="1 14">Single-pass membrane protein</topology>
    </subcellularLocation>
</comment>
<dbReference type="EMBL" id="KJ168066">
    <property type="protein sequence ID" value="AHN85879.1"/>
    <property type="molecule type" value="Genomic_DNA"/>
</dbReference>
<keyword evidence="5 14" id="KW-0812">Transmembrane</keyword>
<reference evidence="16" key="1">
    <citation type="journal article" date="2014" name="Nat. Commun.">
        <title>European sea bass genome and its variation provide insights into adaptation to euryhalinity and speciation.</title>
        <authorList>
            <person name="Tine M."/>
            <person name="Kuhl H."/>
            <person name="Gagnaire P.-A."/>
            <person name="Louro B."/>
            <person name="Desmarais E."/>
            <person name="Hecht J."/>
            <person name="Knaust F."/>
            <person name="Belkhir K."/>
            <person name="Klages S."/>
            <person name="Dieterich R."/>
            <person name="Stueber K."/>
            <person name="Piferrer F."/>
            <person name="Guinand B."/>
            <person name="Bierne N."/>
            <person name="Volckaert F.A.M."/>
            <person name="Bargelloni L."/>
            <person name="Power D."/>
            <person name="Bonhomme F."/>
            <person name="Canario A."/>
            <person name="Reinhardt R."/>
        </authorList>
    </citation>
    <scope>NUCLEOTIDE SEQUENCE</scope>
    <source>
        <strain evidence="16">DP4M</strain>
    </source>
</reference>
<dbReference type="RefSeq" id="YP_009114419.1">
    <property type="nucleotide sequence ID" value="NC_026075.1"/>
</dbReference>
<evidence type="ECO:0000256" key="4">
    <source>
        <dbReference type="ARBA" id="ARBA00022547"/>
    </source>
</evidence>
<evidence type="ECO:0000256" key="12">
    <source>
        <dbReference type="ARBA" id="ARBA00053067"/>
    </source>
</evidence>
<name>A0A0A7BWM8_9TELE</name>
<evidence type="ECO:0000256" key="14">
    <source>
        <dbReference type="RuleBase" id="RU003661"/>
    </source>
</evidence>
<dbReference type="CTD" id="4509"/>
<keyword evidence="10 15" id="KW-0472">Membrane</keyword>
<evidence type="ECO:0000256" key="1">
    <source>
        <dbReference type="ARBA" id="ARBA00004304"/>
    </source>
</evidence>
<evidence type="ECO:0000256" key="9">
    <source>
        <dbReference type="ARBA" id="ARBA00023128"/>
    </source>
</evidence>
<evidence type="ECO:0000256" key="8">
    <source>
        <dbReference type="ARBA" id="ARBA00023065"/>
    </source>
</evidence>
<dbReference type="GO" id="GO:0031966">
    <property type="term" value="C:mitochondrial membrane"/>
    <property type="evidence" value="ECO:0007669"/>
    <property type="project" value="UniProtKB-SubCell"/>
</dbReference>
<comment type="function">
    <text evidence="12">Subunit 8, of the mitochondrial membrane ATP synthase complex (F(1)F(0) ATP synthase or Complex V) that produces ATP from ADP in the presence of a proton gradient across the membrane which is generated by electron transport complexes of the respiratory chain. ATP synthase complex consist of a soluble F(1) head domain - the catalytic core - and a membrane F(1) domain - the membrane proton channel. These two domains are linked by a central stalk rotating inside the F(1) region and a stationary peripheral stalk. During catalysis, ATP synthesis in the catalytic domain of F(1) is coupled via a rotary mechanism of the central stalk subunits to proton translocation. In vivo, can only synthesize ATP although its ATP hydrolase activity can be activated artificially in vitro. Part of the complex F(0) domain.</text>
</comment>
<comment type="similarity">
    <text evidence="2 14">Belongs to the ATPase protein 8 family.</text>
</comment>
<comment type="subunit">
    <text evidence="13">Component of the ATP synthase complex composed at least of ATP5F1A/subunit alpha, ATP5F1B/subunit beta, ATP5MC1/subunit c (homooctomer), MT-ATP6/subunit a, MT-ATP8/subunit 8, ATP5ME/subunit e, ATP5MF/subunit f, ATP5MG/subunit g, ATP5MK/subunit k, ATP5MJ/subunit j, ATP5F1C/subunit gamma, ATP5F1D/subunit delta, ATP5F1E/subunit epsilon, ATP5PF/subunit F6, ATP5PB/subunit b, ATP5PD/subunit d, ATP5PO/subunit OSCP. ATP synthase complex consists of a soluble F(1) head domain (subunits alpha(3) and beta(3)) - the catalytic core - and a membrane F(0) domain - the membrane proton channel (subunits c, a, 8, e, f, g, k and j). These two domains are linked by a central stalk (subunits gamma, delta, and epsilon) rotating inside the F1 region and a stationary peripheral stalk (subunits F6, b, d, and OSCP).</text>
</comment>
<evidence type="ECO:0000256" key="13">
    <source>
        <dbReference type="ARBA" id="ARBA00064647"/>
    </source>
</evidence>